<name>A0A8J2MQ24_COTCN</name>
<dbReference type="Proteomes" id="UP000786811">
    <property type="component" value="Unassembled WGS sequence"/>
</dbReference>
<accession>A0A8J2MQ24</accession>
<evidence type="ECO:0000256" key="1">
    <source>
        <dbReference type="SAM" id="MobiDB-lite"/>
    </source>
</evidence>
<dbReference type="AlphaFoldDB" id="A0A8J2MQ24"/>
<organism evidence="2 3">
    <name type="scientific">Cotesia congregata</name>
    <name type="common">Parasitoid wasp</name>
    <name type="synonym">Apanteles congregatus</name>
    <dbReference type="NCBI Taxonomy" id="51543"/>
    <lineage>
        <taxon>Eukaryota</taxon>
        <taxon>Metazoa</taxon>
        <taxon>Ecdysozoa</taxon>
        <taxon>Arthropoda</taxon>
        <taxon>Hexapoda</taxon>
        <taxon>Insecta</taxon>
        <taxon>Pterygota</taxon>
        <taxon>Neoptera</taxon>
        <taxon>Endopterygota</taxon>
        <taxon>Hymenoptera</taxon>
        <taxon>Apocrita</taxon>
        <taxon>Ichneumonoidea</taxon>
        <taxon>Braconidae</taxon>
        <taxon>Microgastrinae</taxon>
        <taxon>Cotesia</taxon>
    </lineage>
</organism>
<protein>
    <submittedName>
        <fullName evidence="2">Uncharacterized protein</fullName>
    </submittedName>
</protein>
<proteinExistence type="predicted"/>
<dbReference type="OrthoDB" id="4089664at2759"/>
<evidence type="ECO:0000313" key="3">
    <source>
        <dbReference type="Proteomes" id="UP000786811"/>
    </source>
</evidence>
<feature type="compositionally biased region" description="Acidic residues" evidence="1">
    <location>
        <begin position="76"/>
        <end position="88"/>
    </location>
</feature>
<comment type="caution">
    <text evidence="2">The sequence shown here is derived from an EMBL/GenBank/DDBJ whole genome shotgun (WGS) entry which is preliminary data.</text>
</comment>
<sequence length="97" mass="11150">MDGPGTITWEEFVENAKSFARVSDEILDSWELRGDKDLPAQAYLARRVKTFVTRDYLDCQDNVESTKKLIKKDGLNDDDDDDDDDDDLNATFRESIL</sequence>
<feature type="region of interest" description="Disordered" evidence="1">
    <location>
        <begin position="72"/>
        <end position="97"/>
    </location>
</feature>
<gene>
    <name evidence="2" type="ORF">HICCMSTLAB_LOCUS9880</name>
</gene>
<keyword evidence="3" id="KW-1185">Reference proteome</keyword>
<dbReference type="EMBL" id="CAJNRD030001122">
    <property type="protein sequence ID" value="CAG5100807.1"/>
    <property type="molecule type" value="Genomic_DNA"/>
</dbReference>
<reference evidence="2" key="1">
    <citation type="submission" date="2021-04" db="EMBL/GenBank/DDBJ databases">
        <authorList>
            <person name="Chebbi M.A.C M."/>
        </authorList>
    </citation>
    <scope>NUCLEOTIDE SEQUENCE</scope>
</reference>
<evidence type="ECO:0000313" key="2">
    <source>
        <dbReference type="EMBL" id="CAG5100807.1"/>
    </source>
</evidence>